<dbReference type="PATRIC" id="fig|28092.6.peg.3322"/>
<feature type="region of interest" description="Disordered" evidence="1">
    <location>
        <begin position="1"/>
        <end position="22"/>
    </location>
</feature>
<protein>
    <submittedName>
        <fullName evidence="2">Uncharacterized protein</fullName>
    </submittedName>
</protein>
<keyword evidence="3" id="KW-1185">Reference proteome</keyword>
<evidence type="ECO:0000256" key="1">
    <source>
        <dbReference type="SAM" id="MobiDB-lite"/>
    </source>
</evidence>
<gene>
    <name evidence="2" type="ORF">WM40_14065</name>
</gene>
<dbReference type="AlphaFoldDB" id="A0A0F5JYD3"/>
<reference evidence="2 3" key="1">
    <citation type="submission" date="2015-03" db="EMBL/GenBank/DDBJ databases">
        <title>Draft Genome Sequence of Burkholderia andropogonis type strain ICMP2807, isolated from Sorghum bicolor.</title>
        <authorList>
            <person name="Lopes-Santos L."/>
            <person name="Castro D.B."/>
            <person name="Ottoboni L.M."/>
            <person name="Park D."/>
            <person name="Weirc B.S."/>
            <person name="Destefano S.A."/>
        </authorList>
    </citation>
    <scope>NUCLEOTIDE SEQUENCE [LARGE SCALE GENOMIC DNA]</scope>
    <source>
        <strain evidence="2 3">ICMP2807</strain>
    </source>
</reference>
<accession>A0A0F5JYD3</accession>
<evidence type="ECO:0000313" key="3">
    <source>
        <dbReference type="Proteomes" id="UP000033618"/>
    </source>
</evidence>
<dbReference type="EMBL" id="LAQU01000014">
    <property type="protein sequence ID" value="KKB62901.1"/>
    <property type="molecule type" value="Genomic_DNA"/>
</dbReference>
<organism evidence="2 3">
    <name type="scientific">Robbsia andropogonis</name>
    <dbReference type="NCBI Taxonomy" id="28092"/>
    <lineage>
        <taxon>Bacteria</taxon>
        <taxon>Pseudomonadati</taxon>
        <taxon>Pseudomonadota</taxon>
        <taxon>Betaproteobacteria</taxon>
        <taxon>Burkholderiales</taxon>
        <taxon>Burkholderiaceae</taxon>
        <taxon>Robbsia</taxon>
    </lineage>
</organism>
<sequence length="359" mass="39210">MQAGGSSRASGHDAAVPSPSLDTVRKACDPNRMGLIANNAFSIEIDHPYDSGRTVPDKEVLEDIIHVMSFRRNADQATGRGLNAVGVALAVRMFAEALTHVAPVSPDASAIRSVAAALRNTTQITVSRQPRRISEDIVEQNFQCRSRVGASEIADWMSQMRPGQHTFFLINNRSFVAHMVGLSLSKIDKDVVRVSLVNPVNSRVGSFIDAPLENIEPGMASFFSGDIFKHICATFVSESINEIPTQPESSTIFTEWMKTLNPGKALSSDYFDGKPLLQRSQKGGSCTIESAFALMATTLPRNAYKLAKAACLSTVLETGKALDALNPAERERIKERLDSAVRGIGSEAMPEKFKQYHWR</sequence>
<dbReference type="Proteomes" id="UP000033618">
    <property type="component" value="Unassembled WGS sequence"/>
</dbReference>
<comment type="caution">
    <text evidence="2">The sequence shown here is derived from an EMBL/GenBank/DDBJ whole genome shotgun (WGS) entry which is preliminary data.</text>
</comment>
<evidence type="ECO:0000313" key="2">
    <source>
        <dbReference type="EMBL" id="KKB62901.1"/>
    </source>
</evidence>
<proteinExistence type="predicted"/>
<name>A0A0F5JYD3_9BURK</name>